<evidence type="ECO:0000313" key="2">
    <source>
        <dbReference type="Proteomes" id="UP000631114"/>
    </source>
</evidence>
<keyword evidence="2" id="KW-1185">Reference proteome</keyword>
<name>A0A835H5E1_9MAGN</name>
<protein>
    <submittedName>
        <fullName evidence="1">Uncharacterized protein</fullName>
    </submittedName>
</protein>
<dbReference type="AlphaFoldDB" id="A0A835H5E1"/>
<accession>A0A835H5E1</accession>
<proteinExistence type="predicted"/>
<dbReference type="PANTHER" id="PTHR32467">
    <property type="entry name" value="AP2-LIKE ETHYLENE-RESPONSIVE TRANSCRIPTION FACTOR"/>
    <property type="match status" value="1"/>
</dbReference>
<evidence type="ECO:0000313" key="1">
    <source>
        <dbReference type="EMBL" id="KAF9592941.1"/>
    </source>
</evidence>
<organism evidence="1 2">
    <name type="scientific">Coptis chinensis</name>
    <dbReference type="NCBI Taxonomy" id="261450"/>
    <lineage>
        <taxon>Eukaryota</taxon>
        <taxon>Viridiplantae</taxon>
        <taxon>Streptophyta</taxon>
        <taxon>Embryophyta</taxon>
        <taxon>Tracheophyta</taxon>
        <taxon>Spermatophyta</taxon>
        <taxon>Magnoliopsida</taxon>
        <taxon>Ranunculales</taxon>
        <taxon>Ranunculaceae</taxon>
        <taxon>Coptidoideae</taxon>
        <taxon>Coptis</taxon>
    </lineage>
</organism>
<dbReference type="Proteomes" id="UP000631114">
    <property type="component" value="Unassembled WGS sequence"/>
</dbReference>
<dbReference type="OrthoDB" id="207175at2759"/>
<sequence>MKHWSSLDIYNRDAIVVSTICRGDIGFAGFSIFDINSIDGDGIVHHQEHGPIAAVHKLEGGLIPYAFGYVACILRIENLKVHENRRQLFSSSASKDSASPFVRQRPLAAKTVANALNPPPPPWAYGAGAGASAGVLCLRRKNLSTFFIAMHSTGFARGSSKYRGATLHKCGRWEARMGLFLGKK</sequence>
<dbReference type="PANTHER" id="PTHR32467:SF118">
    <property type="entry name" value="ETHYLENE-RESPONSIVE TRANSCRIPTION FACTOR RAP2-7"/>
    <property type="match status" value="1"/>
</dbReference>
<gene>
    <name evidence="1" type="ORF">IFM89_019146</name>
</gene>
<dbReference type="EMBL" id="JADFTS010000008">
    <property type="protein sequence ID" value="KAF9592941.1"/>
    <property type="molecule type" value="Genomic_DNA"/>
</dbReference>
<comment type="caution">
    <text evidence="1">The sequence shown here is derived from an EMBL/GenBank/DDBJ whole genome shotgun (WGS) entry which is preliminary data.</text>
</comment>
<reference evidence="1 2" key="1">
    <citation type="submission" date="2020-10" db="EMBL/GenBank/DDBJ databases">
        <title>The Coptis chinensis genome and diversification of protoberbering-type alkaloids.</title>
        <authorList>
            <person name="Wang B."/>
            <person name="Shu S."/>
            <person name="Song C."/>
            <person name="Liu Y."/>
        </authorList>
    </citation>
    <scope>NUCLEOTIDE SEQUENCE [LARGE SCALE GENOMIC DNA]</scope>
    <source>
        <strain evidence="1">HL-2020</strain>
        <tissue evidence="1">Leaf</tissue>
    </source>
</reference>